<reference evidence="2 3" key="1">
    <citation type="submission" date="2020-09" db="EMBL/GenBank/DDBJ databases">
        <title>De no assembly of potato wild relative species, Solanum commersonii.</title>
        <authorList>
            <person name="Cho K."/>
        </authorList>
    </citation>
    <scope>NUCLEOTIDE SEQUENCE [LARGE SCALE GENOMIC DNA]</scope>
    <source>
        <strain evidence="2">LZ3.2</strain>
        <tissue evidence="2">Leaf</tissue>
    </source>
</reference>
<gene>
    <name evidence="2" type="ORF">H5410_051909</name>
</gene>
<comment type="caution">
    <text evidence="2">The sequence shown here is derived from an EMBL/GenBank/DDBJ whole genome shotgun (WGS) entry which is preliminary data.</text>
</comment>
<evidence type="ECO:0008006" key="4">
    <source>
        <dbReference type="Google" id="ProtNLM"/>
    </source>
</evidence>
<proteinExistence type="predicted"/>
<sequence length="181" mass="21092">MEEILKNIMADQAQLAADVRNNPLATQKLEKQFRQRYEQAASSDEATSSESVPAPRNDDPTLVVGEPNRWYVEVQWQIYRDAKMKNDKEKMARLITEERRVLTRSLHTILDIHRLFKLHMYDWMARNLETYSEEIMREFYASYAATLRGSIEKRSNPTAQDPITSTIVRGFPIDISHTTIS</sequence>
<organism evidence="2 3">
    <name type="scientific">Solanum commersonii</name>
    <name type="common">Commerson's wild potato</name>
    <name type="synonym">Commerson's nightshade</name>
    <dbReference type="NCBI Taxonomy" id="4109"/>
    <lineage>
        <taxon>Eukaryota</taxon>
        <taxon>Viridiplantae</taxon>
        <taxon>Streptophyta</taxon>
        <taxon>Embryophyta</taxon>
        <taxon>Tracheophyta</taxon>
        <taxon>Spermatophyta</taxon>
        <taxon>Magnoliopsida</taxon>
        <taxon>eudicotyledons</taxon>
        <taxon>Gunneridae</taxon>
        <taxon>Pentapetalae</taxon>
        <taxon>asterids</taxon>
        <taxon>lamiids</taxon>
        <taxon>Solanales</taxon>
        <taxon>Solanaceae</taxon>
        <taxon>Solanoideae</taxon>
        <taxon>Solaneae</taxon>
        <taxon>Solanum</taxon>
    </lineage>
</organism>
<evidence type="ECO:0000313" key="3">
    <source>
        <dbReference type="Proteomes" id="UP000824120"/>
    </source>
</evidence>
<feature type="region of interest" description="Disordered" evidence="1">
    <location>
        <begin position="33"/>
        <end position="61"/>
    </location>
</feature>
<dbReference type="AlphaFoldDB" id="A0A9J5WZV1"/>
<dbReference type="EMBL" id="JACXVP010000010">
    <property type="protein sequence ID" value="KAG5581282.1"/>
    <property type="molecule type" value="Genomic_DNA"/>
</dbReference>
<keyword evidence="3" id="KW-1185">Reference proteome</keyword>
<feature type="compositionally biased region" description="Low complexity" evidence="1">
    <location>
        <begin position="38"/>
        <end position="51"/>
    </location>
</feature>
<evidence type="ECO:0000313" key="2">
    <source>
        <dbReference type="EMBL" id="KAG5581282.1"/>
    </source>
</evidence>
<accession>A0A9J5WZV1</accession>
<protein>
    <recommendedName>
        <fullName evidence="4">Integrase core domain containing protein</fullName>
    </recommendedName>
</protein>
<evidence type="ECO:0000256" key="1">
    <source>
        <dbReference type="SAM" id="MobiDB-lite"/>
    </source>
</evidence>
<dbReference type="OrthoDB" id="1324440at2759"/>
<dbReference type="Proteomes" id="UP000824120">
    <property type="component" value="Chromosome 10"/>
</dbReference>
<name>A0A9J5WZV1_SOLCO</name>